<protein>
    <submittedName>
        <fullName evidence="8">Na+/H+ antiporter subunit C</fullName>
    </submittedName>
</protein>
<dbReference type="InterPro" id="IPR050601">
    <property type="entry name" value="CPA3_antiporter_subunitC"/>
</dbReference>
<name>A0A7C4NL35_9CREN</name>
<sequence>MENLVALAFSAAITSFVINMVIAAYGVFVKHNLIKKILALIIFSDSLNMLSIAIGFRVIEGYPSPPILPSEPRSPQDLARFIDVSVDPLPQAFVITAIVIGFSVFAFLLSLAILYYKNYNTLDIRASTEVEKDEEDIK</sequence>
<dbReference type="AlphaFoldDB" id="A0A7C4NL35"/>
<evidence type="ECO:0000256" key="3">
    <source>
        <dbReference type="ARBA" id="ARBA00022692"/>
    </source>
</evidence>
<dbReference type="GO" id="GO:0005886">
    <property type="term" value="C:plasma membrane"/>
    <property type="evidence" value="ECO:0007669"/>
    <property type="project" value="UniProtKB-SubCell"/>
</dbReference>
<evidence type="ECO:0000313" key="8">
    <source>
        <dbReference type="EMBL" id="HGQ64705.1"/>
    </source>
</evidence>
<proteinExistence type="predicted"/>
<dbReference type="EMBL" id="DTCK01000007">
    <property type="protein sequence ID" value="HGQ35140.1"/>
    <property type="molecule type" value="Genomic_DNA"/>
</dbReference>
<accession>A0A7C4NL35</accession>
<keyword evidence="5 6" id="KW-0472">Membrane</keyword>
<comment type="subcellular location">
    <subcellularLocation>
        <location evidence="1">Cell membrane</location>
        <topology evidence="1">Multi-pass membrane protein</topology>
    </subcellularLocation>
</comment>
<keyword evidence="2" id="KW-1003">Cell membrane</keyword>
<dbReference type="Pfam" id="PF00420">
    <property type="entry name" value="Oxidored_q2"/>
    <property type="match status" value="1"/>
</dbReference>
<evidence type="ECO:0000256" key="1">
    <source>
        <dbReference type="ARBA" id="ARBA00004651"/>
    </source>
</evidence>
<dbReference type="Gene3D" id="1.10.287.3510">
    <property type="match status" value="1"/>
</dbReference>
<evidence type="ECO:0000256" key="5">
    <source>
        <dbReference type="ARBA" id="ARBA00023136"/>
    </source>
</evidence>
<feature type="transmembrane region" description="Helical" evidence="6">
    <location>
        <begin position="6"/>
        <end position="28"/>
    </location>
</feature>
<keyword evidence="4 6" id="KW-1133">Transmembrane helix</keyword>
<evidence type="ECO:0000256" key="2">
    <source>
        <dbReference type="ARBA" id="ARBA00022475"/>
    </source>
</evidence>
<gene>
    <name evidence="8" type="ORF">ENU08_05615</name>
    <name evidence="7" type="ORF">ENU41_00465</name>
</gene>
<organism evidence="8">
    <name type="scientific">Ignisphaera aggregans</name>
    <dbReference type="NCBI Taxonomy" id="334771"/>
    <lineage>
        <taxon>Archaea</taxon>
        <taxon>Thermoproteota</taxon>
        <taxon>Thermoprotei</taxon>
        <taxon>Desulfurococcales</taxon>
        <taxon>Desulfurococcaceae</taxon>
        <taxon>Ignisphaera</taxon>
    </lineage>
</organism>
<comment type="caution">
    <text evidence="8">The sequence shown here is derived from an EMBL/GenBank/DDBJ whole genome shotgun (WGS) entry which is preliminary data.</text>
</comment>
<feature type="transmembrane region" description="Helical" evidence="6">
    <location>
        <begin position="37"/>
        <end position="59"/>
    </location>
</feature>
<dbReference type="PANTHER" id="PTHR34583">
    <property type="entry name" value="ANTIPORTER SUBUNIT MNHC2-RELATED"/>
    <property type="match status" value="1"/>
</dbReference>
<dbReference type="EMBL" id="DTBD01000049">
    <property type="protein sequence ID" value="HGQ64705.1"/>
    <property type="molecule type" value="Genomic_DNA"/>
</dbReference>
<dbReference type="InterPro" id="IPR039428">
    <property type="entry name" value="NUOK/Mnh_C1-like"/>
</dbReference>
<evidence type="ECO:0000256" key="4">
    <source>
        <dbReference type="ARBA" id="ARBA00022989"/>
    </source>
</evidence>
<keyword evidence="3 6" id="KW-0812">Transmembrane</keyword>
<dbReference type="PANTHER" id="PTHR34583:SF2">
    <property type="entry name" value="ANTIPORTER SUBUNIT MNHC2-RELATED"/>
    <property type="match status" value="1"/>
</dbReference>
<evidence type="ECO:0000313" key="7">
    <source>
        <dbReference type="EMBL" id="HGQ35140.1"/>
    </source>
</evidence>
<feature type="transmembrane region" description="Helical" evidence="6">
    <location>
        <begin position="92"/>
        <end position="116"/>
    </location>
</feature>
<reference evidence="8" key="1">
    <citation type="journal article" date="2020" name="mSystems">
        <title>Genome- and Community-Level Interaction Insights into Carbon Utilization and Element Cycling Functions of Hydrothermarchaeota in Hydrothermal Sediment.</title>
        <authorList>
            <person name="Zhou Z."/>
            <person name="Liu Y."/>
            <person name="Xu W."/>
            <person name="Pan J."/>
            <person name="Luo Z.H."/>
            <person name="Li M."/>
        </authorList>
    </citation>
    <scope>NUCLEOTIDE SEQUENCE [LARGE SCALE GENOMIC DNA]</scope>
    <source>
        <strain evidence="8">SpSt-637</strain>
        <strain evidence="7">SpSt-667</strain>
    </source>
</reference>
<evidence type="ECO:0000256" key="6">
    <source>
        <dbReference type="SAM" id="Phobius"/>
    </source>
</evidence>